<dbReference type="SUPFAM" id="SSF51735">
    <property type="entry name" value="NAD(P)-binding Rossmann-fold domains"/>
    <property type="match status" value="1"/>
</dbReference>
<evidence type="ECO:0000256" key="2">
    <source>
        <dbReference type="ARBA" id="ARBA00023002"/>
    </source>
</evidence>
<protein>
    <submittedName>
        <fullName evidence="4">Uncharacterized protein</fullName>
    </submittedName>
</protein>
<reference evidence="4 5" key="1">
    <citation type="journal article" date="2019" name="Int. J. Syst. Evol. Microbiol.">
        <title>The Global Catalogue of Microorganisms (GCM) 10K type strain sequencing project: providing services to taxonomists for standard genome sequencing and annotation.</title>
        <authorList>
            <consortium name="The Broad Institute Genomics Platform"/>
            <consortium name="The Broad Institute Genome Sequencing Center for Infectious Disease"/>
            <person name="Wu L."/>
            <person name="Ma J."/>
        </authorList>
    </citation>
    <scope>NUCLEOTIDE SEQUENCE [LARGE SCALE GENOMIC DNA]</scope>
    <source>
        <strain evidence="4 5">JCM 8201</strain>
    </source>
</reference>
<comment type="similarity">
    <text evidence="1 3">Belongs to the short-chain dehydrogenases/reductases (SDR) family.</text>
</comment>
<gene>
    <name evidence="4" type="ORF">GCM10010439_25590</name>
</gene>
<dbReference type="EMBL" id="BAAATZ010000009">
    <property type="protein sequence ID" value="GAA2725509.1"/>
    <property type="molecule type" value="Genomic_DNA"/>
</dbReference>
<dbReference type="PANTHER" id="PTHR43391">
    <property type="entry name" value="RETINOL DEHYDROGENASE-RELATED"/>
    <property type="match status" value="1"/>
</dbReference>
<evidence type="ECO:0000256" key="3">
    <source>
        <dbReference type="RuleBase" id="RU000363"/>
    </source>
</evidence>
<dbReference type="InterPro" id="IPR036291">
    <property type="entry name" value="NAD(P)-bd_dom_sf"/>
</dbReference>
<dbReference type="RefSeq" id="WP_344450546.1">
    <property type="nucleotide sequence ID" value="NZ_BAAATZ010000009.1"/>
</dbReference>
<keyword evidence="2" id="KW-0560">Oxidoreductase</keyword>
<sequence>MKEFRGGTAVVTGAASGFGRVTSLALAERGMHVIAADIDLEGAERTAARAGELGGKGSARWVDVADAAAMEEFAAAVEEAHGVPDLVINNAGIAVMGPFLETGAEDWDEIIGVNLVGVVNGSRSFGRRMAERNRSLPRARRSGHIVNIASAASYQPVRSLSSYCATKAAVRMLSECMRADLARDGIKVSCICPGFSGTNIAKNARVASGVSAEKAAKVRKWSEAGLRMRHYPPEKVAARIIKAIERDEAVVSINLEGHLSHLVSRVSPSLGRLVARVPAPF</sequence>
<dbReference type="InterPro" id="IPR002347">
    <property type="entry name" value="SDR_fam"/>
</dbReference>
<keyword evidence="5" id="KW-1185">Reference proteome</keyword>
<dbReference type="PROSITE" id="PS00061">
    <property type="entry name" value="ADH_SHORT"/>
    <property type="match status" value="1"/>
</dbReference>
<accession>A0ABN3U6E6</accession>
<dbReference type="Gene3D" id="3.40.50.720">
    <property type="entry name" value="NAD(P)-binding Rossmann-like Domain"/>
    <property type="match status" value="1"/>
</dbReference>
<dbReference type="PRINTS" id="PR00080">
    <property type="entry name" value="SDRFAMILY"/>
</dbReference>
<dbReference type="PRINTS" id="PR00081">
    <property type="entry name" value="GDHRDH"/>
</dbReference>
<dbReference type="Pfam" id="PF00106">
    <property type="entry name" value="adh_short"/>
    <property type="match status" value="1"/>
</dbReference>
<name>A0ABN3U6E6_9ACTN</name>
<evidence type="ECO:0000313" key="5">
    <source>
        <dbReference type="Proteomes" id="UP001501842"/>
    </source>
</evidence>
<organism evidence="4 5">
    <name type="scientific">Actinocorallia aurantiaca</name>
    <dbReference type="NCBI Taxonomy" id="46204"/>
    <lineage>
        <taxon>Bacteria</taxon>
        <taxon>Bacillati</taxon>
        <taxon>Actinomycetota</taxon>
        <taxon>Actinomycetes</taxon>
        <taxon>Streptosporangiales</taxon>
        <taxon>Thermomonosporaceae</taxon>
        <taxon>Actinocorallia</taxon>
    </lineage>
</organism>
<evidence type="ECO:0000313" key="4">
    <source>
        <dbReference type="EMBL" id="GAA2725509.1"/>
    </source>
</evidence>
<dbReference type="CDD" id="cd05233">
    <property type="entry name" value="SDR_c"/>
    <property type="match status" value="1"/>
</dbReference>
<evidence type="ECO:0000256" key="1">
    <source>
        <dbReference type="ARBA" id="ARBA00006484"/>
    </source>
</evidence>
<dbReference type="PANTHER" id="PTHR43391:SF12">
    <property type="entry name" value="OXIDOREDUCTASE EPHD-RELATED"/>
    <property type="match status" value="1"/>
</dbReference>
<proteinExistence type="inferred from homology"/>
<comment type="caution">
    <text evidence="4">The sequence shown here is derived from an EMBL/GenBank/DDBJ whole genome shotgun (WGS) entry which is preliminary data.</text>
</comment>
<dbReference type="InterPro" id="IPR020904">
    <property type="entry name" value="Sc_DH/Rdtase_CS"/>
</dbReference>
<dbReference type="Proteomes" id="UP001501842">
    <property type="component" value="Unassembled WGS sequence"/>
</dbReference>